<dbReference type="Proteomes" id="UP001497535">
    <property type="component" value="Unassembled WGS sequence"/>
</dbReference>
<protein>
    <submittedName>
        <fullName evidence="1">Uncharacterized protein</fullName>
    </submittedName>
</protein>
<gene>
    <name evidence="1" type="ORF">MENTE1834_LOCUS27903</name>
</gene>
<proteinExistence type="predicted"/>
<comment type="caution">
    <text evidence="1">The sequence shown here is derived from an EMBL/GenBank/DDBJ whole genome shotgun (WGS) entry which is preliminary data.</text>
</comment>
<accession>A0ACB0ZR32</accession>
<evidence type="ECO:0000313" key="1">
    <source>
        <dbReference type="EMBL" id="CAK5080716.1"/>
    </source>
</evidence>
<organism evidence="1 2">
    <name type="scientific">Meloidogyne enterolobii</name>
    <name type="common">Root-knot nematode worm</name>
    <name type="synonym">Meloidogyne mayaguensis</name>
    <dbReference type="NCBI Taxonomy" id="390850"/>
    <lineage>
        <taxon>Eukaryota</taxon>
        <taxon>Metazoa</taxon>
        <taxon>Ecdysozoa</taxon>
        <taxon>Nematoda</taxon>
        <taxon>Chromadorea</taxon>
        <taxon>Rhabditida</taxon>
        <taxon>Tylenchina</taxon>
        <taxon>Tylenchomorpha</taxon>
        <taxon>Tylenchoidea</taxon>
        <taxon>Meloidogynidae</taxon>
        <taxon>Meloidogyninae</taxon>
        <taxon>Meloidogyne</taxon>
    </lineage>
</organism>
<dbReference type="EMBL" id="CAVMJV010000042">
    <property type="protein sequence ID" value="CAK5080716.1"/>
    <property type="molecule type" value="Genomic_DNA"/>
</dbReference>
<keyword evidence="2" id="KW-1185">Reference proteome</keyword>
<name>A0ACB0ZR32_MELEN</name>
<evidence type="ECO:0000313" key="2">
    <source>
        <dbReference type="Proteomes" id="UP001497535"/>
    </source>
</evidence>
<sequence>MRFDWINIEIFLIFQNQKDHLIEHLINTKTSWKCEKCKPTKIFFDIWSIKEHLFIYHTQAIFRCLFCLKLFTERSLLTVRKKENIFLNRQTSL</sequence>
<reference evidence="1" key="1">
    <citation type="submission" date="2023-11" db="EMBL/GenBank/DDBJ databases">
        <authorList>
            <person name="Poullet M."/>
        </authorList>
    </citation>
    <scope>NUCLEOTIDE SEQUENCE</scope>
    <source>
        <strain evidence="1">E1834</strain>
    </source>
</reference>